<dbReference type="InterPro" id="IPR000182">
    <property type="entry name" value="GNAT_dom"/>
</dbReference>
<dbReference type="Proteomes" id="UP001153365">
    <property type="component" value="Unassembled WGS sequence"/>
</dbReference>
<feature type="domain" description="N-acetyltransferase" evidence="3">
    <location>
        <begin position="2"/>
        <end position="179"/>
    </location>
</feature>
<dbReference type="GO" id="GO:0004596">
    <property type="term" value="F:protein-N-terminal amino-acid acetyltransferase activity"/>
    <property type="evidence" value="ECO:0007669"/>
    <property type="project" value="TreeGrafter"/>
</dbReference>
<dbReference type="EMBL" id="CALTRL010001066">
    <property type="protein sequence ID" value="CAH7670779.1"/>
    <property type="molecule type" value="Genomic_DNA"/>
</dbReference>
<dbReference type="AlphaFoldDB" id="A0AAV0APK0"/>
<keyword evidence="5" id="KW-1185">Reference proteome</keyword>
<dbReference type="InterPro" id="IPR051646">
    <property type="entry name" value="NatB_acetyltransferase_subunit"/>
</dbReference>
<name>A0AAV0APK0_PHAPC</name>
<dbReference type="Gene3D" id="3.40.630.30">
    <property type="match status" value="1"/>
</dbReference>
<dbReference type="PANTHER" id="PTHR45910:SF1">
    <property type="entry name" value="N-ALPHA-ACETYLTRANSFERASE 20"/>
    <property type="match status" value="1"/>
</dbReference>
<dbReference type="InterPro" id="IPR016181">
    <property type="entry name" value="Acyl_CoA_acyltransferase"/>
</dbReference>
<protein>
    <submittedName>
        <fullName evidence="4">Acyl-CoA N-acyltransferase</fullName>
    </submittedName>
</protein>
<keyword evidence="1" id="KW-0808">Transferase</keyword>
<evidence type="ECO:0000313" key="4">
    <source>
        <dbReference type="EMBL" id="CAH7670779.1"/>
    </source>
</evidence>
<dbReference type="PROSITE" id="PS51186">
    <property type="entry name" value="GNAT"/>
    <property type="match status" value="1"/>
</dbReference>
<evidence type="ECO:0000313" key="5">
    <source>
        <dbReference type="Proteomes" id="UP001153365"/>
    </source>
</evidence>
<dbReference type="PANTHER" id="PTHR45910">
    <property type="entry name" value="N-ALPHA-ACETYLTRANSFERASE 20"/>
    <property type="match status" value="1"/>
</dbReference>
<dbReference type="SUPFAM" id="SSF55729">
    <property type="entry name" value="Acyl-CoA N-acyltransferases (Nat)"/>
    <property type="match status" value="1"/>
</dbReference>
<keyword evidence="2" id="KW-0012">Acyltransferase</keyword>
<accession>A0AAV0APK0</accession>
<organism evidence="4 5">
    <name type="scientific">Phakopsora pachyrhizi</name>
    <name type="common">Asian soybean rust disease fungus</name>
    <dbReference type="NCBI Taxonomy" id="170000"/>
    <lineage>
        <taxon>Eukaryota</taxon>
        <taxon>Fungi</taxon>
        <taxon>Dikarya</taxon>
        <taxon>Basidiomycota</taxon>
        <taxon>Pucciniomycotina</taxon>
        <taxon>Pucciniomycetes</taxon>
        <taxon>Pucciniales</taxon>
        <taxon>Phakopsoraceae</taxon>
        <taxon>Phakopsora</taxon>
    </lineage>
</organism>
<reference evidence="4" key="1">
    <citation type="submission" date="2022-06" db="EMBL/GenBank/DDBJ databases">
        <authorList>
            <consortium name="SYNGENTA / RWTH Aachen University"/>
        </authorList>
    </citation>
    <scope>NUCLEOTIDE SEQUENCE</scope>
</reference>
<evidence type="ECO:0000256" key="2">
    <source>
        <dbReference type="ARBA" id="ARBA00023315"/>
    </source>
</evidence>
<sequence>MSLLRPFQATDLFRFNNVNLDPWTETYSVSYYLQYLCTWPDLINLAEAPNGQVMGYGKYNIELEKKRFNFDQAINSTQKVMGKTEGEGKNWHGHVSAITVSPLYRRLSLARSMMGLLEQASDQQRCYFVDLFVRVSNDLAIEMYEKFGYSVYQRVLNYYSGYKADYYEEDAFDMRKALSIDKDKSSIRKNGREIIVDHP</sequence>
<evidence type="ECO:0000256" key="1">
    <source>
        <dbReference type="ARBA" id="ARBA00022679"/>
    </source>
</evidence>
<dbReference type="GO" id="GO:0031416">
    <property type="term" value="C:NatB complex"/>
    <property type="evidence" value="ECO:0007669"/>
    <property type="project" value="TreeGrafter"/>
</dbReference>
<dbReference type="Pfam" id="PF00583">
    <property type="entry name" value="Acetyltransf_1"/>
    <property type="match status" value="1"/>
</dbReference>
<gene>
    <name evidence="4" type="ORF">PPACK8108_LOCUS5514</name>
</gene>
<evidence type="ECO:0000259" key="3">
    <source>
        <dbReference type="PROSITE" id="PS51186"/>
    </source>
</evidence>
<comment type="caution">
    <text evidence="4">The sequence shown here is derived from an EMBL/GenBank/DDBJ whole genome shotgun (WGS) entry which is preliminary data.</text>
</comment>
<proteinExistence type="predicted"/>